<proteinExistence type="predicted"/>
<protein>
    <submittedName>
        <fullName evidence="2">Uncharacterized protein</fullName>
    </submittedName>
</protein>
<accession>A0A427B6G9</accession>
<gene>
    <name evidence="2" type="ORF">B296_00009768</name>
</gene>
<evidence type="ECO:0000256" key="1">
    <source>
        <dbReference type="SAM" id="MobiDB-lite"/>
    </source>
</evidence>
<evidence type="ECO:0000313" key="3">
    <source>
        <dbReference type="Proteomes" id="UP000287651"/>
    </source>
</evidence>
<dbReference type="EMBL" id="AMZH03000380">
    <property type="protein sequence ID" value="RRT84062.1"/>
    <property type="molecule type" value="Genomic_DNA"/>
</dbReference>
<dbReference type="AlphaFoldDB" id="A0A427B6G9"/>
<dbReference type="Proteomes" id="UP000287651">
    <property type="component" value="Unassembled WGS sequence"/>
</dbReference>
<sequence length="108" mass="11617">MAGYYSSVNYATSASLTGCVGKHDSLRAPHVLISPAHRTPAFGGRRGPATGSHERPKHVRVGCELRVFLLLSNRGRINGMDAHGFEDSVPVAVRFESDGPECIQNKVS</sequence>
<feature type="region of interest" description="Disordered" evidence="1">
    <location>
        <begin position="37"/>
        <end position="56"/>
    </location>
</feature>
<reference evidence="2 3" key="1">
    <citation type="journal article" date="2014" name="Agronomy (Basel)">
        <title>A Draft Genome Sequence for Ensete ventricosum, the Drought-Tolerant Tree Against Hunger.</title>
        <authorList>
            <person name="Harrison J."/>
            <person name="Moore K.A."/>
            <person name="Paszkiewicz K."/>
            <person name="Jones T."/>
            <person name="Grant M."/>
            <person name="Ambacheew D."/>
            <person name="Muzemil S."/>
            <person name="Studholme D.J."/>
        </authorList>
    </citation>
    <scope>NUCLEOTIDE SEQUENCE [LARGE SCALE GENOMIC DNA]</scope>
</reference>
<organism evidence="2 3">
    <name type="scientific">Ensete ventricosum</name>
    <name type="common">Abyssinian banana</name>
    <name type="synonym">Musa ensete</name>
    <dbReference type="NCBI Taxonomy" id="4639"/>
    <lineage>
        <taxon>Eukaryota</taxon>
        <taxon>Viridiplantae</taxon>
        <taxon>Streptophyta</taxon>
        <taxon>Embryophyta</taxon>
        <taxon>Tracheophyta</taxon>
        <taxon>Spermatophyta</taxon>
        <taxon>Magnoliopsida</taxon>
        <taxon>Liliopsida</taxon>
        <taxon>Zingiberales</taxon>
        <taxon>Musaceae</taxon>
        <taxon>Ensete</taxon>
    </lineage>
</organism>
<comment type="caution">
    <text evidence="2">The sequence shown here is derived from an EMBL/GenBank/DDBJ whole genome shotgun (WGS) entry which is preliminary data.</text>
</comment>
<name>A0A427B6G9_ENSVE</name>
<evidence type="ECO:0000313" key="2">
    <source>
        <dbReference type="EMBL" id="RRT84062.1"/>
    </source>
</evidence>